<dbReference type="CDD" id="cd00200">
    <property type="entry name" value="WD40"/>
    <property type="match status" value="1"/>
</dbReference>
<dbReference type="InterPro" id="IPR036322">
    <property type="entry name" value="WD40_repeat_dom_sf"/>
</dbReference>
<dbReference type="GO" id="GO:0045943">
    <property type="term" value="P:positive regulation of transcription by RNA polymerase I"/>
    <property type="evidence" value="ECO:0007669"/>
    <property type="project" value="TreeGrafter"/>
</dbReference>
<dbReference type="GO" id="GO:0005730">
    <property type="term" value="C:nucleolus"/>
    <property type="evidence" value="ECO:0007669"/>
    <property type="project" value="UniProtKB-SubCell"/>
</dbReference>
<dbReference type="Gene3D" id="2.130.10.10">
    <property type="entry name" value="YVTN repeat-like/Quinoprotein amine dehydrogenase"/>
    <property type="match status" value="2"/>
</dbReference>
<protein>
    <recommendedName>
        <fullName evidence="2">U3 small nucleolar RNA-associated protein 15 homolog</fullName>
    </recommendedName>
</protein>
<keyword evidence="4 8" id="KW-0853">WD repeat</keyword>
<keyword evidence="5" id="KW-0677">Repeat</keyword>
<dbReference type="PROSITE" id="PS50082">
    <property type="entry name" value="WD_REPEATS_2"/>
    <property type="match status" value="3"/>
</dbReference>
<keyword evidence="6" id="KW-0539">Nucleus</keyword>
<evidence type="ECO:0000256" key="8">
    <source>
        <dbReference type="PROSITE-ProRule" id="PRU00221"/>
    </source>
</evidence>
<dbReference type="PROSITE" id="PS50294">
    <property type="entry name" value="WD_REPEATS_REGION"/>
    <property type="match status" value="2"/>
</dbReference>
<keyword evidence="3" id="KW-0698">rRNA processing</keyword>
<feature type="repeat" description="WD" evidence="8">
    <location>
        <begin position="244"/>
        <end position="285"/>
    </location>
</feature>
<dbReference type="InterPro" id="IPR001680">
    <property type="entry name" value="WD40_rpt"/>
</dbReference>
<evidence type="ECO:0000256" key="3">
    <source>
        <dbReference type="ARBA" id="ARBA00022552"/>
    </source>
</evidence>
<comment type="caution">
    <text evidence="10">The sequence shown here is derived from an EMBL/GenBank/DDBJ whole genome shotgun (WGS) entry which is preliminary data.</text>
</comment>
<dbReference type="InterPro" id="IPR015943">
    <property type="entry name" value="WD40/YVTN_repeat-like_dom_sf"/>
</dbReference>
<reference evidence="10" key="1">
    <citation type="submission" date="2019-08" db="EMBL/GenBank/DDBJ databases">
        <title>The genome of the North American firefly Photinus pyralis.</title>
        <authorList>
            <consortium name="Photinus pyralis genome working group"/>
            <person name="Fallon T.R."/>
            <person name="Sander Lower S.E."/>
            <person name="Weng J.-K."/>
        </authorList>
    </citation>
    <scope>NUCLEOTIDE SEQUENCE</scope>
    <source>
        <strain evidence="10">TRF0915ILg1</strain>
        <tissue evidence="10">Whole body</tissue>
    </source>
</reference>
<feature type="repeat" description="WD" evidence="8">
    <location>
        <begin position="160"/>
        <end position="202"/>
    </location>
</feature>
<dbReference type="PANTHER" id="PTHR19924:SF26">
    <property type="entry name" value="U3 SMALL NUCLEOLAR RNA-ASSOCIATED PROTEIN 15 HOMOLOG"/>
    <property type="match status" value="1"/>
</dbReference>
<evidence type="ECO:0000256" key="6">
    <source>
        <dbReference type="ARBA" id="ARBA00023242"/>
    </source>
</evidence>
<dbReference type="AlphaFoldDB" id="A0A8K0DHY7"/>
<sequence>MTSFKKLNTKIFPKSGPVITPDYIYWKQLGAPVLVKEFGPIDYIDFSSVEPNYFAVTCSVRIQIYNPITKLATKNLSRFRENAYGGSFRPDGKLLCAGSEETNVKLFDVSSKSLLRLFKGHTAPVHRTFFMYDKPQITSFSDDKSVKIWDIPTEKEVLCYSEHTDYIRAGAVSPAVPDIVLSGGYDSIVKMYDTRSNKIVLSVNHGSPIESLLYLPSGGIFLSAGGTDIKVWDSIAGGKLIGCISQHHKTITCLRLATDNKRLLSGSLDRHVKVYDISTFKVVHTLDYPNAVLSLAVSKDDDTVVAGLVDGLVCVNRREEKQISKIPKEKKIASYKYSARAHVNSVDTIVSEQTIEKQAKVDHCLRKFRYSKALDNALLPYVANKCPQITVSVMQELIRRRALDRAFRGRDSKSILQILRFLLRNITDYRFTRVLIDVFNIFLDVYEDTIHLMPTEVRTVLQNISKLLQQEVELATELAALQGSMSMLLVGASIVNQKNTSTKNVPHHLIPSADAQQNFVVNLT</sequence>
<evidence type="ECO:0000256" key="2">
    <source>
        <dbReference type="ARBA" id="ARBA00018260"/>
    </source>
</evidence>
<dbReference type="PANTHER" id="PTHR19924">
    <property type="entry name" value="UTP15 U3 SMALL NUCLEOLAR RNA-ASSOCIATED PROTEIN 15 FAMILY MEMBER"/>
    <property type="match status" value="1"/>
</dbReference>
<dbReference type="FunFam" id="2.130.10.10:FF:003612">
    <property type="entry name" value="U3 small nucleolar RNA-associated protein 15 homolog-like Protein"/>
    <property type="match status" value="1"/>
</dbReference>
<gene>
    <name evidence="10" type="ORF">ILUMI_05285</name>
</gene>
<dbReference type="Pfam" id="PF09384">
    <property type="entry name" value="UTP15_C"/>
    <property type="match status" value="1"/>
</dbReference>
<evidence type="ECO:0000313" key="11">
    <source>
        <dbReference type="Proteomes" id="UP000801492"/>
    </source>
</evidence>
<dbReference type="Pfam" id="PF00400">
    <property type="entry name" value="WD40"/>
    <property type="match status" value="2"/>
</dbReference>
<evidence type="ECO:0000256" key="7">
    <source>
        <dbReference type="ARBA" id="ARBA00045437"/>
    </source>
</evidence>
<dbReference type="InterPro" id="IPR018983">
    <property type="entry name" value="U3_snoRNA-assocProt_15_C"/>
</dbReference>
<evidence type="ECO:0000313" key="10">
    <source>
        <dbReference type="EMBL" id="KAF2900880.1"/>
    </source>
</evidence>
<feature type="domain" description="U3 small nucleolar RNA-associated protein 15 C-terminal" evidence="9">
    <location>
        <begin position="344"/>
        <end position="488"/>
    </location>
</feature>
<dbReference type="SMART" id="SM00320">
    <property type="entry name" value="WD40"/>
    <property type="match status" value="6"/>
</dbReference>
<evidence type="ECO:0000256" key="1">
    <source>
        <dbReference type="ARBA" id="ARBA00004604"/>
    </source>
</evidence>
<name>A0A8K0DHY7_IGNLU</name>
<evidence type="ECO:0000256" key="5">
    <source>
        <dbReference type="ARBA" id="ARBA00022737"/>
    </source>
</evidence>
<comment type="function">
    <text evidence="7">Ribosome biogenesis factor. Involved in nucleolar processing of pre-18S ribosomal RNA. Required for optimal pre-ribosomal RNA transcription by RNA polymerase I. Part of the small subunit (SSU) processome, first precursor of the small eukaryotic ribosomal subunit. During the assembly of the SSU processome in the nucleolus, many ribosome biogenesis factors, an RNA chaperone and ribosomal proteins associate with the nascent pre-rRNA and work in concert to generate RNA folding, modifications, rearrangements and cleavage as well as targeted degradation of pre-ribosomal RNA by the RNA exosome.</text>
</comment>
<dbReference type="Proteomes" id="UP000801492">
    <property type="component" value="Unassembled WGS sequence"/>
</dbReference>
<proteinExistence type="predicted"/>
<evidence type="ECO:0000256" key="4">
    <source>
        <dbReference type="ARBA" id="ARBA00022574"/>
    </source>
</evidence>
<evidence type="ECO:0000259" key="9">
    <source>
        <dbReference type="Pfam" id="PF09384"/>
    </source>
</evidence>
<keyword evidence="11" id="KW-1185">Reference proteome</keyword>
<accession>A0A8K0DHY7</accession>
<dbReference type="SUPFAM" id="SSF50978">
    <property type="entry name" value="WD40 repeat-like"/>
    <property type="match status" value="1"/>
</dbReference>
<organism evidence="10 11">
    <name type="scientific">Ignelater luminosus</name>
    <name type="common">Cucubano</name>
    <name type="synonym">Pyrophorus luminosus</name>
    <dbReference type="NCBI Taxonomy" id="2038154"/>
    <lineage>
        <taxon>Eukaryota</taxon>
        <taxon>Metazoa</taxon>
        <taxon>Ecdysozoa</taxon>
        <taxon>Arthropoda</taxon>
        <taxon>Hexapoda</taxon>
        <taxon>Insecta</taxon>
        <taxon>Pterygota</taxon>
        <taxon>Neoptera</taxon>
        <taxon>Endopterygota</taxon>
        <taxon>Coleoptera</taxon>
        <taxon>Polyphaga</taxon>
        <taxon>Elateriformia</taxon>
        <taxon>Elateroidea</taxon>
        <taxon>Elateridae</taxon>
        <taxon>Agrypninae</taxon>
        <taxon>Pyrophorini</taxon>
        <taxon>Ignelater</taxon>
    </lineage>
</organism>
<dbReference type="EMBL" id="VTPC01001956">
    <property type="protein sequence ID" value="KAF2900880.1"/>
    <property type="molecule type" value="Genomic_DNA"/>
</dbReference>
<feature type="repeat" description="WD" evidence="8">
    <location>
        <begin position="118"/>
        <end position="159"/>
    </location>
</feature>
<comment type="subcellular location">
    <subcellularLocation>
        <location evidence="1">Nucleus</location>
        <location evidence="1">Nucleolus</location>
    </subcellularLocation>
</comment>
<dbReference type="GO" id="GO:0006364">
    <property type="term" value="P:rRNA processing"/>
    <property type="evidence" value="ECO:0007669"/>
    <property type="project" value="UniProtKB-KW"/>
</dbReference>
<dbReference type="OrthoDB" id="431715at2759"/>